<keyword evidence="13" id="KW-1071">Ligand-gated ion channel</keyword>
<keyword evidence="4" id="KW-0732">Signal</keyword>
<keyword evidence="7 20" id="KW-0406">Ion transport</keyword>
<feature type="transmembrane region" description="Helical" evidence="20">
    <location>
        <begin position="650"/>
        <end position="676"/>
    </location>
</feature>
<feature type="transmembrane region" description="Helical" evidence="20">
    <location>
        <begin position="349"/>
        <end position="371"/>
    </location>
</feature>
<feature type="transmembrane region" description="Helical" evidence="20">
    <location>
        <begin position="149"/>
        <end position="171"/>
    </location>
</feature>
<comment type="subcellular location">
    <subcellularLocation>
        <location evidence="15">Postsynaptic cell membrane</location>
        <topology evidence="15">Multi-pass membrane protein</topology>
    </subcellularLocation>
</comment>
<feature type="domain" description="Neurotransmitter-gated ion-channel transmembrane" evidence="23">
    <location>
        <begin position="153"/>
        <end position="293"/>
    </location>
</feature>
<dbReference type="InterPro" id="IPR018000">
    <property type="entry name" value="Neurotransmitter_ion_chnl_CS"/>
</dbReference>
<comment type="catalytic activity">
    <reaction evidence="17">
        <text>Na(+)(in) = Na(+)(out)</text>
        <dbReference type="Rhea" id="RHEA:34963"/>
        <dbReference type="ChEBI" id="CHEBI:29101"/>
    </reaction>
</comment>
<evidence type="ECO:0000256" key="10">
    <source>
        <dbReference type="ARBA" id="ARBA00023170"/>
    </source>
</evidence>
<evidence type="ECO:0000256" key="14">
    <source>
        <dbReference type="ARBA" id="ARBA00023303"/>
    </source>
</evidence>
<evidence type="ECO:0000256" key="5">
    <source>
        <dbReference type="ARBA" id="ARBA00022989"/>
    </source>
</evidence>
<evidence type="ECO:0000256" key="3">
    <source>
        <dbReference type="ARBA" id="ARBA00022692"/>
    </source>
</evidence>
<keyword evidence="3 20" id="KW-0812">Transmembrane</keyword>
<feature type="transmembrane region" description="Helical" evidence="20">
    <location>
        <begin position="593"/>
        <end position="614"/>
    </location>
</feature>
<evidence type="ECO:0000256" key="13">
    <source>
        <dbReference type="ARBA" id="ARBA00023286"/>
    </source>
</evidence>
<dbReference type="Gene3D" id="1.20.58.390">
    <property type="entry name" value="Neurotransmitter-gated ion-channel transmembrane domain"/>
    <property type="match status" value="2"/>
</dbReference>
<dbReference type="Pfam" id="PF02931">
    <property type="entry name" value="Neur_chan_LBD"/>
    <property type="match status" value="2"/>
</dbReference>
<evidence type="ECO:0000313" key="24">
    <source>
        <dbReference type="EMBL" id="CAH2324602.1"/>
    </source>
</evidence>
<evidence type="ECO:0000256" key="12">
    <source>
        <dbReference type="ARBA" id="ARBA00023257"/>
    </source>
</evidence>
<evidence type="ECO:0000256" key="20">
    <source>
        <dbReference type="RuleBase" id="RU000687"/>
    </source>
</evidence>
<feature type="domain" description="Neurotransmitter-gated ion-channel ligand-binding" evidence="22">
    <location>
        <begin position="46"/>
        <end position="141"/>
    </location>
</feature>
<dbReference type="FunFam" id="2.70.170.10:FF:000017">
    <property type="entry name" value="5-hydroxytryptamine receptor 3A"/>
    <property type="match status" value="1"/>
</dbReference>
<evidence type="ECO:0000256" key="9">
    <source>
        <dbReference type="ARBA" id="ARBA00023157"/>
    </source>
</evidence>
<comment type="catalytic activity">
    <reaction evidence="18">
        <text>Ca(2+)(in) = Ca(2+)(out)</text>
        <dbReference type="Rhea" id="RHEA:29671"/>
        <dbReference type="ChEBI" id="CHEBI:29108"/>
    </reaction>
</comment>
<sequence length="806" mass="92512">MVGTSTELAVTAAARDTNRTGPEPAARYLQYTARTQSDEKPLVIPYFNLSSDGRVIQVKPLRIVSTCNLDIYKFPFDRQSCSLTFVSYVYGGKDIIIAPSRNSSCVTERSLEVFASKGEWILKYIDVKNDTNPQKLIYKISMDRIPLKYIINIIIPAFLMVCMDIVSMFIHPNGDRLGFKITVVFGFSVILLILNNILPNSDSPSALGIFCCAFMAIMIFSIAGYVLTSYMVDLSFIQSKVPRWIKICFLKKLAPVIGVKLKVAKKDMERVLAVENDYYDNNTKRKLQLYKKRKNFHRKVILDAKILRKMLSEIVKIQEKWNMSISKDNMESEWYTAAELVRNQNFDSAFCIFIKMFLFLSLLLTFSFLGVGQCQQNCSFNDLEKDIRNNYSIKLRPAKNAANPTDLNIDIRLYAIVNLEMSMQALTTYLWLNMYWKNDYLSWNSSKYCGITKLHIPYTDFWKPDLYIYEMIDGNSKPLVLPYFKLEYDGKVTEARPLRIVSTCKLDIFKFPFDTQACNLTFGSYVYVDAEIVMGEIYNSSTVTKRSMNILASKGEWKLLNIIVFNRTKHFNSGATFSEVRFQVSIQRVPIKYVNNLVVPAFLLVIADVFSMLVRSYEDRLSFKITVVLGFSVLLVILNNILPNSTSPPILGIFCCVCMGMMSFSTVGSVFTAYIVELSSKDCNVPKWLICLLKYLAPVVRVKPTIKNKVETVISTDKDCYNSKKRELNLQPFHKRKNCSSPEEKVLRKILAEIVNIQNEWKMSNTKEDKWSEWDIAAAVIDRLIFIIYAFIVIILFIVVIIAWST</sequence>
<dbReference type="PRINTS" id="PR00252">
    <property type="entry name" value="NRIONCHANNEL"/>
</dbReference>
<evidence type="ECO:0000259" key="23">
    <source>
        <dbReference type="Pfam" id="PF02932"/>
    </source>
</evidence>
<comment type="caution">
    <text evidence="20">Lacks conserved residue(s) required for the propagation of feature annotation.</text>
</comment>
<dbReference type="EMBL" id="OW240923">
    <property type="protein sequence ID" value="CAH2324602.1"/>
    <property type="molecule type" value="Genomic_DNA"/>
</dbReference>
<evidence type="ECO:0000256" key="6">
    <source>
        <dbReference type="ARBA" id="ARBA00023018"/>
    </source>
</evidence>
<comment type="similarity">
    <text evidence="20">Belongs to the ligand-gated ion channel (TC 1.A.9) family.</text>
</comment>
<keyword evidence="6" id="KW-0770">Synapse</keyword>
<keyword evidence="14 20" id="KW-0407">Ion channel</keyword>
<feature type="region of interest" description="Disordered" evidence="21">
    <location>
        <begin position="1"/>
        <end position="24"/>
    </location>
</feature>
<evidence type="ECO:0000313" key="25">
    <source>
        <dbReference type="Proteomes" id="UP001295444"/>
    </source>
</evidence>
<evidence type="ECO:0000256" key="7">
    <source>
        <dbReference type="ARBA" id="ARBA00023065"/>
    </source>
</evidence>
<keyword evidence="10 24" id="KW-0675">Receptor</keyword>
<dbReference type="PANTHER" id="PTHR18945">
    <property type="entry name" value="NEUROTRANSMITTER GATED ION CHANNEL"/>
    <property type="match status" value="1"/>
</dbReference>
<evidence type="ECO:0000256" key="17">
    <source>
        <dbReference type="ARBA" id="ARBA00036239"/>
    </source>
</evidence>
<dbReference type="Proteomes" id="UP001295444">
    <property type="component" value="Chromosome 12"/>
</dbReference>
<dbReference type="InterPro" id="IPR006202">
    <property type="entry name" value="Neur_chan_lig-bd"/>
</dbReference>
<evidence type="ECO:0000256" key="2">
    <source>
        <dbReference type="ARBA" id="ARBA00022475"/>
    </source>
</evidence>
<feature type="domain" description="Neurotransmitter-gated ion-channel ligand-binding" evidence="22">
    <location>
        <begin position="383"/>
        <end position="589"/>
    </location>
</feature>
<dbReference type="InterPro" id="IPR038050">
    <property type="entry name" value="Neuro_actylchol_rec"/>
</dbReference>
<keyword evidence="5 20" id="KW-1133">Transmembrane helix</keyword>
<keyword evidence="9" id="KW-1015">Disulfide bond</keyword>
<dbReference type="Gene3D" id="2.70.170.10">
    <property type="entry name" value="Neurotransmitter-gated ion-channel ligand-binding domain"/>
    <property type="match status" value="2"/>
</dbReference>
<evidence type="ECO:0000256" key="18">
    <source>
        <dbReference type="ARBA" id="ARBA00036634"/>
    </source>
</evidence>
<dbReference type="AlphaFoldDB" id="A0AAD1TGD4"/>
<feature type="transmembrane region" description="Helical" evidence="20">
    <location>
        <begin position="784"/>
        <end position="804"/>
    </location>
</feature>
<evidence type="ECO:0000256" key="16">
    <source>
        <dbReference type="ARBA" id="ARBA00034430"/>
    </source>
</evidence>
<evidence type="ECO:0000256" key="11">
    <source>
        <dbReference type="ARBA" id="ARBA00023180"/>
    </source>
</evidence>
<dbReference type="InterPro" id="IPR036734">
    <property type="entry name" value="Neur_chan_lig-bd_sf"/>
</dbReference>
<name>A0AAD1TGD4_PELCU</name>
<evidence type="ECO:0000256" key="8">
    <source>
        <dbReference type="ARBA" id="ARBA00023136"/>
    </source>
</evidence>
<proteinExistence type="inferred from homology"/>
<reference evidence="24" key="1">
    <citation type="submission" date="2022-03" db="EMBL/GenBank/DDBJ databases">
        <authorList>
            <person name="Alioto T."/>
            <person name="Alioto T."/>
            <person name="Gomez Garrido J."/>
        </authorList>
    </citation>
    <scope>NUCLEOTIDE SEQUENCE</scope>
</reference>
<dbReference type="GO" id="GO:0005230">
    <property type="term" value="F:extracellular ligand-gated monoatomic ion channel activity"/>
    <property type="evidence" value="ECO:0007669"/>
    <property type="project" value="InterPro"/>
</dbReference>
<dbReference type="InterPro" id="IPR036719">
    <property type="entry name" value="Neuro-gated_channel_TM_sf"/>
</dbReference>
<dbReference type="GO" id="GO:0045211">
    <property type="term" value="C:postsynaptic membrane"/>
    <property type="evidence" value="ECO:0007669"/>
    <property type="project" value="UniProtKB-SubCell"/>
</dbReference>
<organism evidence="24 25">
    <name type="scientific">Pelobates cultripes</name>
    <name type="common">Western spadefoot toad</name>
    <dbReference type="NCBI Taxonomy" id="61616"/>
    <lineage>
        <taxon>Eukaryota</taxon>
        <taxon>Metazoa</taxon>
        <taxon>Chordata</taxon>
        <taxon>Craniata</taxon>
        <taxon>Vertebrata</taxon>
        <taxon>Euteleostomi</taxon>
        <taxon>Amphibia</taxon>
        <taxon>Batrachia</taxon>
        <taxon>Anura</taxon>
        <taxon>Pelobatoidea</taxon>
        <taxon>Pelobatidae</taxon>
        <taxon>Pelobates</taxon>
    </lineage>
</organism>
<dbReference type="InterPro" id="IPR006201">
    <property type="entry name" value="Neur_channel"/>
</dbReference>
<evidence type="ECO:0000256" key="1">
    <source>
        <dbReference type="ARBA" id="ARBA00022448"/>
    </source>
</evidence>
<gene>
    <name evidence="24" type="ORF">PECUL_23A051536</name>
</gene>
<dbReference type="SUPFAM" id="SSF63712">
    <property type="entry name" value="Nicotinic receptor ligand binding domain-like"/>
    <property type="match status" value="2"/>
</dbReference>
<dbReference type="PROSITE" id="PS00236">
    <property type="entry name" value="NEUROTR_ION_CHANNEL"/>
    <property type="match status" value="2"/>
</dbReference>
<keyword evidence="8 20" id="KW-0472">Membrane</keyword>
<dbReference type="GO" id="GO:0004888">
    <property type="term" value="F:transmembrane signaling receptor activity"/>
    <property type="evidence" value="ECO:0007669"/>
    <property type="project" value="InterPro"/>
</dbReference>
<protein>
    <submittedName>
        <fullName evidence="24">5-hydroxytryptamine receptor 3A-like isoform X1</fullName>
    </submittedName>
</protein>
<keyword evidence="1 20" id="KW-0813">Transport</keyword>
<keyword evidence="11" id="KW-0325">Glycoprotein</keyword>
<evidence type="ECO:0000256" key="21">
    <source>
        <dbReference type="SAM" id="MobiDB-lite"/>
    </source>
</evidence>
<evidence type="ECO:0000256" key="4">
    <source>
        <dbReference type="ARBA" id="ARBA00022729"/>
    </source>
</evidence>
<evidence type="ECO:0000256" key="19">
    <source>
        <dbReference type="ARBA" id="ARBA00037540"/>
    </source>
</evidence>
<feature type="transmembrane region" description="Helical" evidence="20">
    <location>
        <begin position="177"/>
        <end position="194"/>
    </location>
</feature>
<evidence type="ECO:0000256" key="15">
    <source>
        <dbReference type="ARBA" id="ARBA00034104"/>
    </source>
</evidence>
<dbReference type="Pfam" id="PF02932">
    <property type="entry name" value="Neur_chan_memb"/>
    <property type="match status" value="2"/>
</dbReference>
<evidence type="ECO:0000259" key="22">
    <source>
        <dbReference type="Pfam" id="PF02931"/>
    </source>
</evidence>
<keyword evidence="12" id="KW-0628">Postsynaptic cell membrane</keyword>
<feature type="transmembrane region" description="Helical" evidence="20">
    <location>
        <begin position="621"/>
        <end position="638"/>
    </location>
</feature>
<keyword evidence="2" id="KW-1003">Cell membrane</keyword>
<dbReference type="InterPro" id="IPR006029">
    <property type="entry name" value="Neurotrans-gated_channel_TM"/>
</dbReference>
<comment type="function">
    <text evidence="19">Forms serotonin (5-hydroxytryptamine/5-HT3)-activated cation-selective channel complexes, which when activated cause fast, depolarizing responses in neurons.</text>
</comment>
<keyword evidence="25" id="KW-1185">Reference proteome</keyword>
<dbReference type="SUPFAM" id="SSF90112">
    <property type="entry name" value="Neurotransmitter-gated ion-channel transmembrane pore"/>
    <property type="match status" value="2"/>
</dbReference>
<accession>A0AAD1TGD4</accession>
<feature type="transmembrane region" description="Helical" evidence="20">
    <location>
        <begin position="206"/>
        <end position="232"/>
    </location>
</feature>
<feature type="domain" description="Neurotransmitter-gated ion-channel transmembrane" evidence="23">
    <location>
        <begin position="598"/>
        <end position="797"/>
    </location>
</feature>
<comment type="catalytic activity">
    <reaction evidence="16">
        <text>K(+)(in) = K(+)(out)</text>
        <dbReference type="Rhea" id="RHEA:29463"/>
        <dbReference type="ChEBI" id="CHEBI:29103"/>
    </reaction>
</comment>